<dbReference type="NCBIfam" id="NF041023">
    <property type="entry name" value="PP0621_fam"/>
    <property type="match status" value="1"/>
</dbReference>
<dbReference type="Gene3D" id="2.30.170.10">
    <property type="match status" value="1"/>
</dbReference>
<accession>A0ABT4VC03</accession>
<protein>
    <submittedName>
        <fullName evidence="3">PP0621 family protein</fullName>
    </submittedName>
</protein>
<keyword evidence="4" id="KW-1185">Reference proteome</keyword>
<proteinExistence type="predicted"/>
<dbReference type="InterPro" id="IPR049708">
    <property type="entry name" value="PP0621-like"/>
</dbReference>
<dbReference type="RefSeq" id="WP_271020528.1">
    <property type="nucleotide sequence ID" value="NZ_JAQHXR010000001.1"/>
</dbReference>
<evidence type="ECO:0000256" key="2">
    <source>
        <dbReference type="ARBA" id="ARBA00022851"/>
    </source>
</evidence>
<evidence type="ECO:0000313" key="3">
    <source>
        <dbReference type="EMBL" id="MDA3968234.1"/>
    </source>
</evidence>
<sequence length="73" mass="8565">MQWLVVILLIVGVYYFFIRKSSTNKIFTKTKENKKNIEEMCFECKRCGTFVSSSESIIKDGEYYCSKECANLK</sequence>
<dbReference type="SUPFAM" id="SSF57868">
    <property type="entry name" value="Metallothionein"/>
    <property type="match status" value="1"/>
</dbReference>
<keyword evidence="1" id="KW-0479">Metal-binding</keyword>
<dbReference type="InterPro" id="IPR017854">
    <property type="entry name" value="Metalthion_dom_sf"/>
</dbReference>
<keyword evidence="2" id="KW-0480">Metal-thiolate cluster</keyword>
<evidence type="ECO:0000313" key="4">
    <source>
        <dbReference type="Proteomes" id="UP001210261"/>
    </source>
</evidence>
<organism evidence="3 4">
    <name type="scientific">Helicobacter ibis</name>
    <dbReference type="NCBI Taxonomy" id="2962633"/>
    <lineage>
        <taxon>Bacteria</taxon>
        <taxon>Pseudomonadati</taxon>
        <taxon>Campylobacterota</taxon>
        <taxon>Epsilonproteobacteria</taxon>
        <taxon>Campylobacterales</taxon>
        <taxon>Helicobacteraceae</taxon>
        <taxon>Helicobacter</taxon>
    </lineage>
</organism>
<gene>
    <name evidence="3" type="ORF">PF021_00920</name>
</gene>
<comment type="caution">
    <text evidence="3">The sequence shown here is derived from an EMBL/GenBank/DDBJ whole genome shotgun (WGS) entry which is preliminary data.</text>
</comment>
<reference evidence="3 4" key="1">
    <citation type="submission" date="2023-01" db="EMBL/GenBank/DDBJ databases">
        <title>Description of Helicobacter ibis sp. nov. isolated from faecal droppings of black-faced ibis (Theristicus melanopis).</title>
        <authorList>
            <person name="Lopez-Cantillo M."/>
            <person name="Vidal-Veuthey B."/>
            <person name="Mella A."/>
            <person name="De La Haba R."/>
            <person name="Collado L."/>
        </authorList>
    </citation>
    <scope>NUCLEOTIDE SEQUENCE [LARGE SCALE GENOMIC DNA]</scope>
    <source>
        <strain evidence="3 4">A82</strain>
    </source>
</reference>
<evidence type="ECO:0000256" key="1">
    <source>
        <dbReference type="ARBA" id="ARBA00022723"/>
    </source>
</evidence>
<name>A0ABT4VC03_9HELI</name>
<dbReference type="Proteomes" id="UP001210261">
    <property type="component" value="Unassembled WGS sequence"/>
</dbReference>
<dbReference type="EMBL" id="JAQHXR010000001">
    <property type="protein sequence ID" value="MDA3968234.1"/>
    <property type="molecule type" value="Genomic_DNA"/>
</dbReference>